<dbReference type="Proteomes" id="UP000264294">
    <property type="component" value="Unassembled WGS sequence"/>
</dbReference>
<evidence type="ECO:0000313" key="2">
    <source>
        <dbReference type="EMBL" id="KFN01821.1"/>
    </source>
</evidence>
<comment type="caution">
    <text evidence="2">The sequence shown here is derived from an EMBL/GenBank/DDBJ whole genome shotgun (WGS) entry which is preliminary data.</text>
</comment>
<keyword evidence="5" id="KW-1185">Reference proteome</keyword>
<dbReference type="Proteomes" id="UP000029389">
    <property type="component" value="Unassembled WGS sequence"/>
</dbReference>
<evidence type="ECO:0000313" key="5">
    <source>
        <dbReference type="Proteomes" id="UP000264294"/>
    </source>
</evidence>
<keyword evidence="1" id="KW-0472">Membrane</keyword>
<organism evidence="2 4">
    <name type="scientific">Bacillus clarus</name>
    <dbReference type="NCBI Taxonomy" id="2338372"/>
    <lineage>
        <taxon>Bacteria</taxon>
        <taxon>Bacillati</taxon>
        <taxon>Bacillota</taxon>
        <taxon>Bacilli</taxon>
        <taxon>Bacillales</taxon>
        <taxon>Bacillaceae</taxon>
        <taxon>Bacillus</taxon>
        <taxon>Bacillus cereus group</taxon>
    </lineage>
</organism>
<reference evidence="2 4" key="1">
    <citation type="submission" date="2014-04" db="EMBL/GenBank/DDBJ databases">
        <authorList>
            <person name="Bishop-Lilly K.A."/>
            <person name="Broomall S.M."/>
            <person name="Chain P.S."/>
            <person name="Chertkov O."/>
            <person name="Coyne S.R."/>
            <person name="Daligault H.E."/>
            <person name="Davenport K.W."/>
            <person name="Erkkila T."/>
            <person name="Frey K.G."/>
            <person name="Gibbons H.S."/>
            <person name="Gu W."/>
            <person name="Jaissle J."/>
            <person name="Johnson S.L."/>
            <person name="Koroleva G.I."/>
            <person name="Ladner J.T."/>
            <person name="Lo C.-C."/>
            <person name="Minogue T.D."/>
            <person name="Munk C."/>
            <person name="Palacios G.F."/>
            <person name="Redden C.L."/>
            <person name="Rosenzweig C.N."/>
            <person name="Scholz M.B."/>
            <person name="Teshima H."/>
            <person name="Xu Y."/>
        </authorList>
    </citation>
    <scope>NUCLEOTIDE SEQUENCE [LARGE SCALE GENOMIC DNA]</scope>
    <source>
        <strain evidence="2 4">BHP</strain>
    </source>
</reference>
<sequence length="275" mass="31654">MNKDKKPEWYKRLQTGPMEAREDKEIFIRKIKKSVHMHESVKKIERKKTFHIKALTVTVVCTFIIVLMNVQQPGFGNNDDSAQSSMQITVKMRDESFEDGTLQQFINELNQKLSLKNKDALHGIISEELVFKGEKYNKNEWGISDDILSSLQVALSMGGEFVNDTKSLYKIPSGLAESNEKKQEHYLYGTIVGEKTNVFAEPKRNSKVVHYVSNEMVKAWIPVKSKNDGYIKISTMNGNTGYVKEEHISTDIDYSFIFEKQNDGSWKIKIIDSIW</sequence>
<feature type="transmembrane region" description="Helical" evidence="1">
    <location>
        <begin position="50"/>
        <end position="70"/>
    </location>
</feature>
<evidence type="ECO:0000256" key="1">
    <source>
        <dbReference type="SAM" id="Phobius"/>
    </source>
</evidence>
<dbReference type="Gene3D" id="2.30.30.40">
    <property type="entry name" value="SH3 Domains"/>
    <property type="match status" value="1"/>
</dbReference>
<protein>
    <submittedName>
        <fullName evidence="3">Anti-sigma factor</fullName>
    </submittedName>
    <submittedName>
        <fullName evidence="2">Bacterial SH3 domain protein</fullName>
    </submittedName>
</protein>
<dbReference type="PATRIC" id="fig|1405.8.peg.394"/>
<reference evidence="3 5" key="2">
    <citation type="submission" date="2018-08" db="EMBL/GenBank/DDBJ databases">
        <title>Bacillus clarus sp. nov. strain PS00077A.</title>
        <authorList>
            <person name="Mendez Acevedo M."/>
            <person name="Carroll L."/>
            <person name="Mukherjee M."/>
            <person name="Wiedmann M."/>
            <person name="Kovac J."/>
        </authorList>
    </citation>
    <scope>NUCLEOTIDE SEQUENCE [LARGE SCALE GENOMIC DNA]</scope>
    <source>
        <strain evidence="3 5">PS00077A</strain>
    </source>
</reference>
<dbReference type="EMBL" id="QVOD01000028">
    <property type="protein sequence ID" value="RFT65128.1"/>
    <property type="molecule type" value="Genomic_DNA"/>
</dbReference>
<keyword evidence="1" id="KW-0812">Transmembrane</keyword>
<dbReference type="AlphaFoldDB" id="A0A090ZBY9"/>
<evidence type="ECO:0000313" key="4">
    <source>
        <dbReference type="Proteomes" id="UP000029389"/>
    </source>
</evidence>
<keyword evidence="1" id="KW-1133">Transmembrane helix</keyword>
<proteinExistence type="predicted"/>
<gene>
    <name evidence="3" type="ORF">D0U04_19895</name>
    <name evidence="2" type="ORF">DJ93_226</name>
</gene>
<evidence type="ECO:0000313" key="3">
    <source>
        <dbReference type="EMBL" id="RFT65128.1"/>
    </source>
</evidence>
<dbReference type="EMBL" id="JMQC01000008">
    <property type="protein sequence ID" value="KFN01821.1"/>
    <property type="molecule type" value="Genomic_DNA"/>
</dbReference>
<dbReference type="RefSeq" id="WP_042978926.1">
    <property type="nucleotide sequence ID" value="NZ_JMQC01000008.1"/>
</dbReference>
<accession>A0A090ZBY9</accession>
<name>A0A090ZBY9_9BACI</name>